<protein>
    <submittedName>
        <fullName evidence="3">Uncharacterized protein</fullName>
    </submittedName>
</protein>
<dbReference type="EMBL" id="CAXAMN010025806">
    <property type="protein sequence ID" value="CAK9098419.1"/>
    <property type="molecule type" value="Genomic_DNA"/>
</dbReference>
<name>A0ABP0RE47_9DINO</name>
<accession>A0ABP0RE47</accession>
<feature type="transmembrane region" description="Helical" evidence="2">
    <location>
        <begin position="222"/>
        <end position="241"/>
    </location>
</feature>
<evidence type="ECO:0000256" key="1">
    <source>
        <dbReference type="SAM" id="MobiDB-lite"/>
    </source>
</evidence>
<keyword evidence="2" id="KW-0812">Transmembrane</keyword>
<feature type="region of interest" description="Disordered" evidence="1">
    <location>
        <begin position="1"/>
        <end position="46"/>
    </location>
</feature>
<gene>
    <name evidence="3" type="ORF">CCMP2556_LOCUS46638</name>
</gene>
<comment type="caution">
    <text evidence="3">The sequence shown here is derived from an EMBL/GenBank/DDBJ whole genome shotgun (WGS) entry which is preliminary data.</text>
</comment>
<dbReference type="Proteomes" id="UP001642484">
    <property type="component" value="Unassembled WGS sequence"/>
</dbReference>
<reference evidence="3 4" key="1">
    <citation type="submission" date="2024-02" db="EMBL/GenBank/DDBJ databases">
        <authorList>
            <person name="Chen Y."/>
            <person name="Shah S."/>
            <person name="Dougan E. K."/>
            <person name="Thang M."/>
            <person name="Chan C."/>
        </authorList>
    </citation>
    <scope>NUCLEOTIDE SEQUENCE [LARGE SCALE GENOMIC DNA]</scope>
</reference>
<organism evidence="3 4">
    <name type="scientific">Durusdinium trenchii</name>
    <dbReference type="NCBI Taxonomy" id="1381693"/>
    <lineage>
        <taxon>Eukaryota</taxon>
        <taxon>Sar</taxon>
        <taxon>Alveolata</taxon>
        <taxon>Dinophyceae</taxon>
        <taxon>Suessiales</taxon>
        <taxon>Symbiodiniaceae</taxon>
        <taxon>Durusdinium</taxon>
    </lineage>
</organism>
<sequence>MGEGRDASPPDGDADASDASDADGDATASRAPREAEGQPKSSGYPGAADEWDEMLLCPLEIRFTQDNIHPFFYRRGPIVHVLPKIRSVALSDGTWELLPPFGPIHCLRRGGRLWSMDNRRLYALQLCAMDFWPRQVRVKCLVRERLPRHKFKTQYRKFNTTSEGRTIGLSTRYQHFETWNWHEKALEMEGSTFSQRLGMVLTVFEALPVLGALLFRSGWTGLSSRAPLLLSFVVAFALDFLRQRYPKLFHTLSRMQVKAVMEGEGLMVALGQDEDSPGMCKSQLAALMALVLVLSLPCMFGIAHAKVRSSLFSCWLGVAFMLLIQLSFSFRWSDEDGLPTETAEEQPTVEDEAPSEVQET</sequence>
<keyword evidence="4" id="KW-1185">Reference proteome</keyword>
<feature type="transmembrane region" description="Helical" evidence="2">
    <location>
        <begin position="197"/>
        <end position="216"/>
    </location>
</feature>
<keyword evidence="2" id="KW-0472">Membrane</keyword>
<keyword evidence="2" id="KW-1133">Transmembrane helix</keyword>
<feature type="transmembrane region" description="Helical" evidence="2">
    <location>
        <begin position="284"/>
        <end position="303"/>
    </location>
</feature>
<proteinExistence type="predicted"/>
<evidence type="ECO:0000313" key="4">
    <source>
        <dbReference type="Proteomes" id="UP001642484"/>
    </source>
</evidence>
<feature type="compositionally biased region" description="Acidic residues" evidence="1">
    <location>
        <begin position="12"/>
        <end position="24"/>
    </location>
</feature>
<evidence type="ECO:0000313" key="3">
    <source>
        <dbReference type="EMBL" id="CAK9098419.1"/>
    </source>
</evidence>
<feature type="region of interest" description="Disordered" evidence="1">
    <location>
        <begin position="337"/>
        <end position="360"/>
    </location>
</feature>
<evidence type="ECO:0000256" key="2">
    <source>
        <dbReference type="SAM" id="Phobius"/>
    </source>
</evidence>
<feature type="transmembrane region" description="Helical" evidence="2">
    <location>
        <begin position="309"/>
        <end position="328"/>
    </location>
</feature>